<dbReference type="CDD" id="cd07067">
    <property type="entry name" value="HP_PGM_like"/>
    <property type="match status" value="1"/>
</dbReference>
<keyword evidence="3" id="KW-0413">Isomerase</keyword>
<dbReference type="NCBIfam" id="TIGR01258">
    <property type="entry name" value="pgm_1"/>
    <property type="match status" value="1"/>
</dbReference>
<dbReference type="AlphaFoldDB" id="A0A7G6YEB7"/>
<dbReference type="InterPro" id="IPR029033">
    <property type="entry name" value="His_PPase_superfam"/>
</dbReference>
<dbReference type="SUPFAM" id="SSF53254">
    <property type="entry name" value="Phosphoglycerate mutase-like"/>
    <property type="match status" value="1"/>
</dbReference>
<dbReference type="GO" id="GO:0004619">
    <property type="term" value="F:phosphoglycerate mutase activity"/>
    <property type="evidence" value="ECO:0007669"/>
    <property type="project" value="UniProtKB-EC"/>
</dbReference>
<sequence length="286" mass="31079">MLPLLCRCPPRAPTAPAGAGRPPVAGDRRPGAAVGVTRLYEVYLLRHGESTANAQGLFTGVLNPPLTERGRIEARDAGLLLQAAGIRPVSIFASALERTIATALIVKDVLGLDADLRIEWRLNERNYGALTGQSKTAVARRYGVSQFLTWRRSFLTAPPPMSAEQLEAIRSEEPFRSLPQAALTPTESLHDVGRRILPFVAEQLYHALVEESPVIVVGHGNSLRALCMIIEGLTPRQVEQLAIPTGQPLRYRFDLRSGTPALVARDYLDPDAAVEATELLNRQGGT</sequence>
<evidence type="ECO:0000256" key="6">
    <source>
        <dbReference type="PIRSR" id="PIRSR613078-3"/>
    </source>
</evidence>
<evidence type="ECO:0000256" key="3">
    <source>
        <dbReference type="ARBA" id="ARBA00023235"/>
    </source>
</evidence>
<feature type="binding site" evidence="5">
    <location>
        <begin position="220"/>
        <end position="221"/>
    </location>
    <ligand>
        <name>substrate</name>
    </ligand>
</feature>
<feature type="binding site" evidence="5">
    <location>
        <position position="135"/>
    </location>
    <ligand>
        <name>substrate</name>
    </ligand>
</feature>
<protein>
    <recommendedName>
        <fullName evidence="7">2,3-bisphosphoglycerate-dependent phosphoglycerate mutase</fullName>
        <ecNumber evidence="7">5.4.2.11</ecNumber>
    </recommendedName>
</protein>
<organism evidence="8 9">
    <name type="scientific">Leifsonia shinshuensis</name>
    <dbReference type="NCBI Taxonomy" id="150026"/>
    <lineage>
        <taxon>Bacteria</taxon>
        <taxon>Bacillati</taxon>
        <taxon>Actinomycetota</taxon>
        <taxon>Actinomycetes</taxon>
        <taxon>Micrococcales</taxon>
        <taxon>Microbacteriaceae</taxon>
        <taxon>Leifsonia</taxon>
    </lineage>
</organism>
<proteinExistence type="inferred from homology"/>
<feature type="binding site" evidence="5">
    <location>
        <begin position="46"/>
        <end position="53"/>
    </location>
    <ligand>
        <name>substrate</name>
    </ligand>
</feature>
<dbReference type="InterPro" id="IPR001345">
    <property type="entry name" value="PG/BPGM_mutase_AS"/>
</dbReference>
<feature type="active site" description="Tele-phosphohistidine intermediate" evidence="4">
    <location>
        <position position="47"/>
    </location>
</feature>
<dbReference type="Proteomes" id="UP000515511">
    <property type="component" value="Chromosome"/>
</dbReference>
<dbReference type="EC" id="5.4.2.11" evidence="7"/>
<dbReference type="SMART" id="SM00855">
    <property type="entry name" value="PGAM"/>
    <property type="match status" value="1"/>
</dbReference>
<feature type="site" description="Transition state stabilizer" evidence="6">
    <location>
        <position position="219"/>
    </location>
</feature>
<feature type="binding site" evidence="5">
    <location>
        <begin position="151"/>
        <end position="152"/>
    </location>
    <ligand>
        <name>substrate</name>
    </ligand>
</feature>
<dbReference type="Pfam" id="PF00300">
    <property type="entry name" value="His_Phos_1"/>
    <property type="match status" value="2"/>
</dbReference>
<comment type="catalytic activity">
    <reaction evidence="7">
        <text>(2R)-2-phosphoglycerate = (2R)-3-phosphoglycerate</text>
        <dbReference type="Rhea" id="RHEA:15901"/>
        <dbReference type="ChEBI" id="CHEBI:58272"/>
        <dbReference type="ChEBI" id="CHEBI:58289"/>
        <dbReference type="EC" id="5.4.2.11"/>
    </reaction>
</comment>
<dbReference type="Gene3D" id="3.40.50.1240">
    <property type="entry name" value="Phosphoglycerate mutase-like"/>
    <property type="match status" value="1"/>
</dbReference>
<dbReference type="EMBL" id="CP043641">
    <property type="protein sequence ID" value="QNE36832.1"/>
    <property type="molecule type" value="Genomic_DNA"/>
</dbReference>
<evidence type="ECO:0000256" key="4">
    <source>
        <dbReference type="PIRSR" id="PIRSR613078-1"/>
    </source>
</evidence>
<comment type="similarity">
    <text evidence="1">Belongs to the phosphoglycerate mutase family. BPG-dependent PGAM subfamily.</text>
</comment>
<feature type="binding site" evidence="5">
    <location>
        <begin position="59"/>
        <end position="60"/>
    </location>
    <ligand>
        <name>substrate</name>
    </ligand>
</feature>
<evidence type="ECO:0000313" key="9">
    <source>
        <dbReference type="Proteomes" id="UP000515511"/>
    </source>
</evidence>
<evidence type="ECO:0000256" key="7">
    <source>
        <dbReference type="RuleBase" id="RU004512"/>
    </source>
</evidence>
<comment type="function">
    <text evidence="7">Catalyzes the interconversion of 2-phosphoglycerate and 3-phosphoglycerate.</text>
</comment>
<feature type="binding site" evidence="5">
    <location>
        <position position="98"/>
    </location>
    <ligand>
        <name>substrate</name>
    </ligand>
</feature>
<reference evidence="9" key="1">
    <citation type="submission" date="2019-09" db="EMBL/GenBank/DDBJ databases">
        <title>Antimicrobial potential of Antarctic Bacteria.</title>
        <authorList>
            <person name="Benaud N."/>
            <person name="Edwards R.J."/>
            <person name="Ferrari B.C."/>
        </authorList>
    </citation>
    <scope>NUCLEOTIDE SEQUENCE [LARGE SCALE GENOMIC DNA]</scope>
    <source>
        <strain evidence="9">INR9</strain>
    </source>
</reference>
<feature type="active site" description="Proton donor/acceptor" evidence="4">
    <location>
        <position position="124"/>
    </location>
</feature>
<dbReference type="KEGG" id="lse:F1C12_18050"/>
<accession>A0A7G6YEB7</accession>
<evidence type="ECO:0000313" key="8">
    <source>
        <dbReference type="EMBL" id="QNE36832.1"/>
    </source>
</evidence>
<dbReference type="GO" id="GO:0006096">
    <property type="term" value="P:glycolytic process"/>
    <property type="evidence" value="ECO:0007669"/>
    <property type="project" value="UniProtKB-UniPathway"/>
</dbReference>
<comment type="pathway">
    <text evidence="7">Carbohydrate degradation; glycolysis; pyruvate from D-glyceraldehyde 3-phosphate: step 3/5.</text>
</comment>
<gene>
    <name evidence="8" type="ORF">F1C12_18050</name>
</gene>
<evidence type="ECO:0000256" key="2">
    <source>
        <dbReference type="ARBA" id="ARBA00023152"/>
    </source>
</evidence>
<name>A0A7G6YEB7_9MICO</name>
<dbReference type="InterPro" id="IPR013078">
    <property type="entry name" value="His_Pase_superF_clade-1"/>
</dbReference>
<dbReference type="PANTHER" id="PTHR11931">
    <property type="entry name" value="PHOSPHOGLYCERATE MUTASE"/>
    <property type="match status" value="1"/>
</dbReference>
<dbReference type="PROSITE" id="PS00175">
    <property type="entry name" value="PG_MUTASE"/>
    <property type="match status" value="1"/>
</dbReference>
<evidence type="ECO:0000256" key="1">
    <source>
        <dbReference type="ARBA" id="ARBA00006717"/>
    </source>
</evidence>
<keyword evidence="2" id="KW-0324">Glycolysis</keyword>
<dbReference type="UniPathway" id="UPA00109">
    <property type="reaction ID" value="UER00186"/>
</dbReference>
<dbReference type="InterPro" id="IPR005952">
    <property type="entry name" value="Phosphogly_mut1"/>
</dbReference>
<evidence type="ECO:0000256" key="5">
    <source>
        <dbReference type="PIRSR" id="PIRSR613078-2"/>
    </source>
</evidence>
<feature type="binding site" evidence="5">
    <location>
        <begin position="124"/>
        <end position="127"/>
    </location>
    <ligand>
        <name>substrate</name>
    </ligand>
</feature>